<reference evidence="8 9" key="1">
    <citation type="journal article" date="2010" name="Stand. Genomic Sci.">
        <title>Complete genome sequence of Spirochaeta smaragdinae type strain (SEBR 4228).</title>
        <authorList>
            <person name="Mavromatis K."/>
            <person name="Yasawong M."/>
            <person name="Chertkov O."/>
            <person name="Lapidus A."/>
            <person name="Lucas S."/>
            <person name="Nolan M."/>
            <person name="Del Rio T.G."/>
            <person name="Tice H."/>
            <person name="Cheng J.F."/>
            <person name="Pitluck S."/>
            <person name="Liolios K."/>
            <person name="Ivanova N."/>
            <person name="Tapia R."/>
            <person name="Han C."/>
            <person name="Bruce D."/>
            <person name="Goodwin L."/>
            <person name="Pati A."/>
            <person name="Chen A."/>
            <person name="Palaniappan K."/>
            <person name="Land M."/>
            <person name="Hauser L."/>
            <person name="Chang Y.J."/>
            <person name="Jeffries C.D."/>
            <person name="Detter J.C."/>
            <person name="Rohde M."/>
            <person name="Brambilla E."/>
            <person name="Spring S."/>
            <person name="Goker M."/>
            <person name="Sikorski J."/>
            <person name="Woyke T."/>
            <person name="Bristow J."/>
            <person name="Eisen J.A."/>
            <person name="Markowitz V."/>
            <person name="Hugenholtz P."/>
            <person name="Klenk H.P."/>
            <person name="Kyrpides N.C."/>
        </authorList>
    </citation>
    <scope>NUCLEOTIDE SEQUENCE [LARGE SCALE GENOMIC DNA]</scope>
    <source>
        <strain evidence="9">DSM 11293 / JCM 15392 / SEBR 4228</strain>
    </source>
</reference>
<dbReference type="PANTHER" id="PTHR30106:SF2">
    <property type="entry name" value="UPF0324 INNER MEMBRANE PROTEIN YEIH"/>
    <property type="match status" value="1"/>
</dbReference>
<gene>
    <name evidence="8" type="ordered locus">Spirs_3292</name>
</gene>
<feature type="transmembrane region" description="Helical" evidence="7">
    <location>
        <begin position="86"/>
        <end position="105"/>
    </location>
</feature>
<sequence length="326" mass="34363">MKLLNILPGLVMCIIIGGVSFIVARYIPLGSVTISILLGVLTANIVRLPDITKAGVRFAEKKVLTWAIALLGLELDYRVLLSLGYSTIVIILTGVIFTIGMGLFWGKILKAERNLSLLVGIGNAVCGSSAIAAAQGVIKAEEEDVGVSIAVINLLGTVGIFLLPGIFFVWKGFPNAGKGILIGDTLQAVGQVTAAGFSLSDAIGQTATIVKMGRILLLTPLVLILGGIRKRKTGEDIRGEKLPGIPLYILFFILFSVIGSVEMLPAPATAAIKLISKLLLTVAMAGIGMKITLHQLIRGGRTALGIGMLTWGCQIAFSLLLIMLLH</sequence>
<evidence type="ECO:0000313" key="8">
    <source>
        <dbReference type="EMBL" id="ADK82388.1"/>
    </source>
</evidence>
<feature type="transmembrane region" description="Helical" evidence="7">
    <location>
        <begin position="209"/>
        <end position="228"/>
    </location>
</feature>
<evidence type="ECO:0000256" key="6">
    <source>
        <dbReference type="ARBA" id="ARBA00023136"/>
    </source>
</evidence>
<feature type="transmembrane region" description="Helical" evidence="7">
    <location>
        <begin position="303"/>
        <end position="325"/>
    </location>
</feature>
<dbReference type="OrthoDB" id="9811391at2"/>
<keyword evidence="5 7" id="KW-1133">Transmembrane helix</keyword>
<dbReference type="GO" id="GO:0005886">
    <property type="term" value="C:plasma membrane"/>
    <property type="evidence" value="ECO:0007669"/>
    <property type="project" value="UniProtKB-SubCell"/>
</dbReference>
<comment type="similarity">
    <text evidence="2">Belongs to the UPF0324 family.</text>
</comment>
<evidence type="ECO:0000256" key="7">
    <source>
        <dbReference type="SAM" id="Phobius"/>
    </source>
</evidence>
<feature type="transmembrane region" description="Helical" evidence="7">
    <location>
        <begin position="117"/>
        <end position="138"/>
    </location>
</feature>
<evidence type="ECO:0000256" key="1">
    <source>
        <dbReference type="ARBA" id="ARBA00004651"/>
    </source>
</evidence>
<feature type="transmembrane region" description="Helical" evidence="7">
    <location>
        <begin position="7"/>
        <end position="27"/>
    </location>
</feature>
<proteinExistence type="inferred from homology"/>
<dbReference type="PANTHER" id="PTHR30106">
    <property type="entry name" value="INNER MEMBRANE PROTEIN YEIH-RELATED"/>
    <property type="match status" value="1"/>
</dbReference>
<dbReference type="EMBL" id="CP002116">
    <property type="protein sequence ID" value="ADK82388.1"/>
    <property type="molecule type" value="Genomic_DNA"/>
</dbReference>
<feature type="transmembrane region" description="Helical" evidence="7">
    <location>
        <begin position="248"/>
        <end position="266"/>
    </location>
</feature>
<comment type="subcellular location">
    <subcellularLocation>
        <location evidence="1">Cell membrane</location>
        <topology evidence="1">Multi-pass membrane protein</topology>
    </subcellularLocation>
</comment>
<evidence type="ECO:0000256" key="4">
    <source>
        <dbReference type="ARBA" id="ARBA00022692"/>
    </source>
</evidence>
<dbReference type="RefSeq" id="WP_013255847.1">
    <property type="nucleotide sequence ID" value="NC_014364.1"/>
</dbReference>
<evidence type="ECO:0000313" key="9">
    <source>
        <dbReference type="Proteomes" id="UP000002318"/>
    </source>
</evidence>
<dbReference type="AlphaFoldDB" id="E1RAM0"/>
<keyword evidence="4 7" id="KW-0812">Transmembrane</keyword>
<keyword evidence="6 7" id="KW-0472">Membrane</keyword>
<evidence type="ECO:0000256" key="5">
    <source>
        <dbReference type="ARBA" id="ARBA00022989"/>
    </source>
</evidence>
<dbReference type="Pfam" id="PF03601">
    <property type="entry name" value="Cons_hypoth698"/>
    <property type="match status" value="1"/>
</dbReference>
<feature type="transmembrane region" description="Helical" evidence="7">
    <location>
        <begin position="150"/>
        <end position="170"/>
    </location>
</feature>
<organism evidence="8 9">
    <name type="scientific">Sediminispirochaeta smaragdinae (strain DSM 11293 / JCM 15392 / SEBR 4228)</name>
    <name type="common">Spirochaeta smaragdinae</name>
    <dbReference type="NCBI Taxonomy" id="573413"/>
    <lineage>
        <taxon>Bacteria</taxon>
        <taxon>Pseudomonadati</taxon>
        <taxon>Spirochaetota</taxon>
        <taxon>Spirochaetia</taxon>
        <taxon>Spirochaetales</taxon>
        <taxon>Spirochaetaceae</taxon>
        <taxon>Sediminispirochaeta</taxon>
    </lineage>
</organism>
<dbReference type="Proteomes" id="UP000002318">
    <property type="component" value="Chromosome"/>
</dbReference>
<dbReference type="STRING" id="573413.Spirs_3292"/>
<keyword evidence="3" id="KW-1003">Cell membrane</keyword>
<name>E1RAM0_SEDSS</name>
<feature type="transmembrane region" description="Helical" evidence="7">
    <location>
        <begin position="278"/>
        <end position="297"/>
    </location>
</feature>
<accession>E1RAM0</accession>
<dbReference type="eggNOG" id="COG2855">
    <property type="taxonomic scope" value="Bacteria"/>
</dbReference>
<dbReference type="InterPro" id="IPR018383">
    <property type="entry name" value="UPF0324_pro"/>
</dbReference>
<keyword evidence="9" id="KW-1185">Reference proteome</keyword>
<evidence type="ECO:0000256" key="3">
    <source>
        <dbReference type="ARBA" id="ARBA00022475"/>
    </source>
</evidence>
<dbReference type="KEGG" id="ssm:Spirs_3292"/>
<evidence type="ECO:0000256" key="2">
    <source>
        <dbReference type="ARBA" id="ARBA00007977"/>
    </source>
</evidence>
<protein>
    <submittedName>
        <fullName evidence="8">Uncharacterized protein family UPF0324</fullName>
    </submittedName>
</protein>
<dbReference type="HOGENOM" id="CLU_033541_3_0_12"/>